<keyword evidence="2" id="KW-1185">Reference proteome</keyword>
<dbReference type="KEGG" id="vg:26196594"/>
<gene>
    <name evidence="1" type="primary">U54.5-1</name>
</gene>
<evidence type="ECO:0000313" key="2">
    <source>
        <dbReference type="Proteomes" id="UP000161618"/>
    </source>
</evidence>
<accession>A0A0S1TQP2</accession>
<dbReference type="EMBL" id="KT832477">
    <property type="protein sequence ID" value="ALM26005.1"/>
    <property type="molecule type" value="Genomic_DNA"/>
</dbReference>
<sequence length="479" mass="54364">MIRPEWCYIFHPAEGEYYSLIEVNARIEGTLKGDETVRLHLPLRISNHNSAGQLCVIGSMGNMASVVFARIEYSDITCGYYITLTNPSSRPLVFEQEITKFYVFSPQTYTLSHQTVDLRPPLTTTPAIQLNLRDELQVRELADDYVFIKFRMPDIRWKDPKDFNLTGGPYWKTYAVALIHLPDNLYSMQHYDIKESREASEVECDAGFSITKYVMHRVLYNGGMLYAYVSAIGSSPRSRYATDLVFTGIFCTRFVAAATDVPQLNPAYNTTHYALREDCLHISNPATHCNVFNSIYSETIGLFVPYDGYCGLLPVCPWRRGKVLGFPGTFAHQSMRGTTAIGAVIFPMALQPHASQVSASPRDVSAAVTPTHFIIFPLNLTFRIDQMNPICAKEDAEQTHKLCLPDSSPRSPDIPLATARLFDPDDIQLVDAFFDSLWKLRLNLHARQLTYKFTDGWNPWPSCVKHRPKQQVFCCYKLS</sequence>
<reference evidence="1 2" key="4">
    <citation type="journal article" date="2016" name="MSphere">
        <title>Complete Genome Sequence of Elephant Endotheliotropic Herpesvirus 4, the First Example of a GC-Rich Branch Proboscivirus.</title>
        <authorList>
            <person name="Ling P.D."/>
            <person name="Long S.Y."/>
            <person name="Fuery A."/>
            <person name="Peng R.S."/>
            <person name="Heaggans S.Y."/>
            <person name="Qin X."/>
            <person name="Worley K.C."/>
            <person name="Dugan S."/>
            <person name="Hayward G.S."/>
        </authorList>
    </citation>
    <scope>NUCLEOTIDE SEQUENCE [LARGE SCALE GENOMIC DNA]</scope>
    <source>
        <strain evidence="1">North American NAP69</strain>
    </source>
</reference>
<protein>
    <submittedName>
        <fullName evidence="1">Uncharacterized protein</fullName>
    </submittedName>
</protein>
<evidence type="ECO:0000313" key="1">
    <source>
        <dbReference type="EMBL" id="ALM26005.1"/>
    </source>
</evidence>
<dbReference type="GeneID" id="26196594"/>
<organism evidence="1 2">
    <name type="scientific">Elephant endotheliotropic herpesvirus 4</name>
    <dbReference type="NCBI Taxonomy" id="548914"/>
    <lineage>
        <taxon>Viruses</taxon>
        <taxon>Duplodnaviria</taxon>
        <taxon>Heunggongvirae</taxon>
        <taxon>Peploviricota</taxon>
        <taxon>Herviviricetes</taxon>
        <taxon>Herpesvirales</taxon>
        <taxon>Orthoherpesviridae</taxon>
        <taxon>Betaherpesvirinae</taxon>
        <taxon>Proboscivirus</taxon>
    </lineage>
</organism>
<reference evidence="2" key="2">
    <citation type="journal article" date="2011" name="Vet. Microbiol.">
        <title>Detection and evaluation of novel herpesviruses in routine and pathological samples from Asian and African elephants: identification of two new probosciviruses (EEHV5 and EEHV6) and two new gammaherpesviruses (EGHV3B and EGHV5).</title>
        <authorList>
            <person name="Latimer E"/>
            <person name="Zong JC"/>
            <person name="Heaggans SY"/>
            <person name="Richman LK"/>
            <person name="Hayward GS."/>
        </authorList>
    </citation>
    <scope>NUCLEOTIDE SEQUENCE [LARGE SCALE GENOMIC DNA]</scope>
</reference>
<reference evidence="1 2" key="5">
    <citation type="journal article" date="2016" name="MSphere">
        <title>Comparison of the Gene Coding Contents and Other Unusual Features of the GC-Rich and AT-Rich Branch Probosciviruses.</title>
        <authorList>
            <person name="Ling P.D."/>
            <person name="Long S.Y."/>
            <person name="Zong J.C."/>
            <person name="Heaggans S.Y."/>
            <person name="Qin X."/>
            <person name="Hayward G.S."/>
        </authorList>
    </citation>
    <scope>NUCLEOTIDE SEQUENCE [LARGE SCALE GENOMIC DNA]</scope>
    <source>
        <strain evidence="1">North American NAP69</strain>
    </source>
</reference>
<proteinExistence type="predicted"/>
<dbReference type="RefSeq" id="YP_009179322.1">
    <property type="nucleotide sequence ID" value="NC_028379.1"/>
</dbReference>
<reference evidence="2" key="1">
    <citation type="journal article" date="2009" name="Vet. Pathol.">
        <title>Clinico-pathologic features of fatal disease attributed to new variants of endotheliotropic herpesviruses in two Asian elephants (Elephas maximus).</title>
        <authorList>
            <person name="Garner M.M."/>
            <person name="Helmick K."/>
            <person name="Ochsenreiter J."/>
            <person name="Richman L.K."/>
            <person name="Latimer E."/>
            <person name="Wise A.G."/>
            <person name="Maes R.K."/>
            <person name="Kiupel M."/>
            <person name="Nordhausen R.W."/>
            <person name="Zong J.C."/>
            <person name="Hayward G.S."/>
        </authorList>
    </citation>
    <scope>NUCLEOTIDE SEQUENCE [LARGE SCALE GENOMIC DNA]</scope>
</reference>
<name>A0A0S1TQP2_9BETA</name>
<reference evidence="2" key="3">
    <citation type="journal article" date="2014" name="J. Virol.">
        <title>Comparative genome analysis of four elephant endotheliotropic herpesviruses, EEHV3, EEHV4, EEHV5, and EEHV6, from cases of hemorrhagic disease or viremia.</title>
        <authorList>
            <person name="Zong JC"/>
            <person name="Latimer EM"/>
            <person name="Long SY"/>
            <person name="Richman LK"/>
            <person name="Heaggans SY"/>
            <person name="Hayward GS."/>
        </authorList>
    </citation>
    <scope>NUCLEOTIDE SEQUENCE [LARGE SCALE GENOMIC DNA]</scope>
</reference>
<dbReference type="OrthoDB" id="11187at10239"/>
<dbReference type="Proteomes" id="UP000161618">
    <property type="component" value="Segment"/>
</dbReference>